<evidence type="ECO:0000256" key="1">
    <source>
        <dbReference type="SAM" id="MobiDB-lite"/>
    </source>
</evidence>
<sequence length="273" mass="30078">MGGLSHTTSGQEPRALSPPNPFSVWREVDVPLPSAMESNVTAWAAEVRHAALAPERGFLEGVTREIGKDRLRHLWRPSQPYIGIARTFFKATRTPTSLPASSSLTVLTTPHEEYASSPVLVSSLAEPGRIHLGDGLMHGARDTLEAQFFLLLHSLPTHGGRGKRWPSQGLIFPFLDAEVYFAFPLDFSPAPAGRRDVLGVLDSRTMVRAISRSLVWHDGREGLKMIERPGSPFNYDPGLVFGLLGHFSPTFEVFFPTWFLSEGDSPHASREVA</sequence>
<comment type="caution">
    <text evidence="2">The sequence shown here is derived from an EMBL/GenBank/DDBJ whole genome shotgun (WGS) entry which is preliminary data.</text>
</comment>
<protein>
    <submittedName>
        <fullName evidence="2">Uncharacterized protein</fullName>
    </submittedName>
</protein>
<organism evidence="2 3">
    <name type="scientific">Colletotrichum chrysophilum</name>
    <dbReference type="NCBI Taxonomy" id="1836956"/>
    <lineage>
        <taxon>Eukaryota</taxon>
        <taxon>Fungi</taxon>
        <taxon>Dikarya</taxon>
        <taxon>Ascomycota</taxon>
        <taxon>Pezizomycotina</taxon>
        <taxon>Sordariomycetes</taxon>
        <taxon>Hypocreomycetidae</taxon>
        <taxon>Glomerellales</taxon>
        <taxon>Glomerellaceae</taxon>
        <taxon>Colletotrichum</taxon>
        <taxon>Colletotrichum gloeosporioides species complex</taxon>
    </lineage>
</organism>
<name>A0AAD9AX03_9PEZI</name>
<keyword evidence="3" id="KW-1185">Reference proteome</keyword>
<accession>A0AAD9AX03</accession>
<reference evidence="2" key="1">
    <citation type="submission" date="2023-01" db="EMBL/GenBank/DDBJ databases">
        <title>Colletotrichum chrysophilum M932 genome sequence.</title>
        <authorList>
            <person name="Baroncelli R."/>
        </authorList>
    </citation>
    <scope>NUCLEOTIDE SEQUENCE</scope>
    <source>
        <strain evidence="2">M932</strain>
    </source>
</reference>
<gene>
    <name evidence="2" type="ORF">CCHR01_02485</name>
</gene>
<evidence type="ECO:0000313" key="2">
    <source>
        <dbReference type="EMBL" id="KAK1854932.1"/>
    </source>
</evidence>
<dbReference type="EMBL" id="JAQOWY010000029">
    <property type="protein sequence ID" value="KAK1854932.1"/>
    <property type="molecule type" value="Genomic_DNA"/>
</dbReference>
<dbReference type="AlphaFoldDB" id="A0AAD9AX03"/>
<feature type="region of interest" description="Disordered" evidence="1">
    <location>
        <begin position="1"/>
        <end position="20"/>
    </location>
</feature>
<dbReference type="Proteomes" id="UP001243330">
    <property type="component" value="Unassembled WGS sequence"/>
</dbReference>
<evidence type="ECO:0000313" key="3">
    <source>
        <dbReference type="Proteomes" id="UP001243330"/>
    </source>
</evidence>
<feature type="compositionally biased region" description="Polar residues" evidence="1">
    <location>
        <begin position="1"/>
        <end position="11"/>
    </location>
</feature>
<proteinExistence type="predicted"/>